<dbReference type="SUPFAM" id="SSF53254">
    <property type="entry name" value="Phosphoglycerate mutase-like"/>
    <property type="match status" value="1"/>
</dbReference>
<dbReference type="GO" id="GO:0004722">
    <property type="term" value="F:protein serine/threonine phosphatase activity"/>
    <property type="evidence" value="ECO:0007669"/>
    <property type="project" value="UniProtKB-EC"/>
</dbReference>
<dbReference type="GO" id="GO:0005739">
    <property type="term" value="C:mitochondrion"/>
    <property type="evidence" value="ECO:0007669"/>
    <property type="project" value="TreeGrafter"/>
</dbReference>
<name>A0A7M5XGB3_9CNID</name>
<dbReference type="GO" id="GO:0090141">
    <property type="term" value="P:positive regulation of mitochondrial fission"/>
    <property type="evidence" value="ECO:0007669"/>
    <property type="project" value="TreeGrafter"/>
</dbReference>
<evidence type="ECO:0000256" key="4">
    <source>
        <dbReference type="ARBA" id="ARBA00039765"/>
    </source>
</evidence>
<evidence type="ECO:0000256" key="1">
    <source>
        <dbReference type="ARBA" id="ARBA00006717"/>
    </source>
</evidence>
<keyword evidence="7" id="KW-1185">Reference proteome</keyword>
<dbReference type="RefSeq" id="XP_066918746.1">
    <property type="nucleotide sequence ID" value="XM_067062645.1"/>
</dbReference>
<dbReference type="Proteomes" id="UP000594262">
    <property type="component" value="Unplaced"/>
</dbReference>
<accession>A0A7M5XGB3</accession>
<evidence type="ECO:0000313" key="7">
    <source>
        <dbReference type="Proteomes" id="UP000594262"/>
    </source>
</evidence>
<evidence type="ECO:0000313" key="6">
    <source>
        <dbReference type="EnsemblMetazoa" id="CLYHEMP022802.1"/>
    </source>
</evidence>
<dbReference type="PANTHER" id="PTHR20935">
    <property type="entry name" value="PHOSPHOGLYCERATE MUTASE-RELATED"/>
    <property type="match status" value="1"/>
</dbReference>
<keyword evidence="3" id="KW-0378">Hydrolase</keyword>
<dbReference type="InterPro" id="IPR029033">
    <property type="entry name" value="His_PPase_superfam"/>
</dbReference>
<protein>
    <recommendedName>
        <fullName evidence="4">Serine/threonine-protein phosphatase PGAM5, mitochondrial</fullName>
        <ecNumber evidence="2">3.1.3.16</ecNumber>
    </recommendedName>
    <alternativeName>
        <fullName evidence="5">Serine/threonine-protein phosphatase Pgam5, mitochondrial</fullName>
    </alternativeName>
</protein>
<evidence type="ECO:0000256" key="2">
    <source>
        <dbReference type="ARBA" id="ARBA00013081"/>
    </source>
</evidence>
<evidence type="ECO:0000256" key="3">
    <source>
        <dbReference type="ARBA" id="ARBA00022801"/>
    </source>
</evidence>
<dbReference type="PANTHER" id="PTHR20935:SF0">
    <property type="entry name" value="SERINE_THREONINE-PROTEIN PHOSPHATASE PGAM5, MITOCHONDRIAL"/>
    <property type="match status" value="1"/>
</dbReference>
<dbReference type="EC" id="3.1.3.16" evidence="2"/>
<dbReference type="InterPro" id="IPR051021">
    <property type="entry name" value="Mito_Ser/Thr_phosphatase"/>
</dbReference>
<dbReference type="AlphaFoldDB" id="A0A7M5XGB3"/>
<dbReference type="EnsemblMetazoa" id="CLYHEMT022802.1">
    <property type="protein sequence ID" value="CLYHEMP022802.1"/>
    <property type="gene ID" value="CLYHEMG022802"/>
</dbReference>
<dbReference type="Pfam" id="PF00300">
    <property type="entry name" value="His_Phos_1"/>
    <property type="match status" value="1"/>
</dbReference>
<dbReference type="GeneID" id="136806075"/>
<organism evidence="6 7">
    <name type="scientific">Clytia hemisphaerica</name>
    <dbReference type="NCBI Taxonomy" id="252671"/>
    <lineage>
        <taxon>Eukaryota</taxon>
        <taxon>Metazoa</taxon>
        <taxon>Cnidaria</taxon>
        <taxon>Hydrozoa</taxon>
        <taxon>Hydroidolina</taxon>
        <taxon>Leptothecata</taxon>
        <taxon>Obeliida</taxon>
        <taxon>Clytiidae</taxon>
        <taxon>Clytia</taxon>
    </lineage>
</organism>
<comment type="similarity">
    <text evidence="1">Belongs to the phosphoglycerate mutase family. BPG-dependent PGAM subfamily.</text>
</comment>
<evidence type="ECO:0000256" key="5">
    <source>
        <dbReference type="ARBA" id="ARBA00040722"/>
    </source>
</evidence>
<reference evidence="6" key="1">
    <citation type="submission" date="2021-01" db="UniProtKB">
        <authorList>
            <consortium name="EnsemblMetazoa"/>
        </authorList>
    </citation>
    <scope>IDENTIFICATION</scope>
</reference>
<dbReference type="Gene3D" id="3.40.50.1240">
    <property type="entry name" value="Phosphoglycerate mutase-like"/>
    <property type="match status" value="1"/>
</dbReference>
<dbReference type="SMART" id="SM00855">
    <property type="entry name" value="PGAM"/>
    <property type="match status" value="1"/>
</dbReference>
<proteinExistence type="inferred from homology"/>
<dbReference type="OrthoDB" id="2118094at2759"/>
<dbReference type="CDD" id="cd07067">
    <property type="entry name" value="HP_PGM_like"/>
    <property type="match status" value="1"/>
</dbReference>
<dbReference type="InterPro" id="IPR013078">
    <property type="entry name" value="His_Pase_superF_clade-1"/>
</dbReference>
<sequence length="305" mass="34589">MSRLRTTVSKLLTLGGLTVASGSTLAYYRYSLLGENAECRPHAPNVEFKDTDTIVSEQKSQKPWDDDWDRRKQIRSKKLKEDPPIVVLDKDGDLNTIPATPPKPVERKPTATRHVILVRHGQYEMDHTDKEKKILTQLGREQASVTGDRLKALNIKFSRMTVSTMVRARETGSIISEKIPDIPQEHCSLLREGAPYPPEPTSKAWTPDRSQTFFQDNPRIEGAFRKYIHRASPSQTEDSYDLLVCHGNVIRYFVCRALQFPPEGWLRMSTGNCGLTWLTIRPNGNVSLRSFGDTGHLPPEMVTFT</sequence>